<reference evidence="3" key="1">
    <citation type="submission" date="2024-01" db="EMBL/GenBank/DDBJ databases">
        <authorList>
            <person name="Webb A."/>
        </authorList>
    </citation>
    <scope>NUCLEOTIDE SEQUENCE</scope>
    <source>
        <strain evidence="3">Pm1</strain>
    </source>
</reference>
<protein>
    <recommendedName>
        <fullName evidence="2">Retroviral polymerase SH3-like domain-containing protein</fullName>
    </recommendedName>
</protein>
<sequence length="197" mass="22451">MLKCPNIADIVTFGSSCSTFRDPGKKAWKSRSQVGMIIGKNDETKGFKVYLPKEKIVITTQHIRSVETLTSAQNAQLQKRIKHEDFMLWRAGMDRDETPKRKEPAKLKKSGSKADEDLVISNSSIPNERDGGEVEQLPEDGRTQARMQTRNMGTKHVPIFSVKAIKTKDPKNYHEAMKDPRVKHWKEAMRTEIDALE</sequence>
<feature type="compositionally biased region" description="Basic and acidic residues" evidence="1">
    <location>
        <begin position="93"/>
        <end position="116"/>
    </location>
</feature>
<feature type="region of interest" description="Disordered" evidence="1">
    <location>
        <begin position="93"/>
        <end position="140"/>
    </location>
</feature>
<dbReference type="EMBL" id="CAKLBY020000153">
    <property type="protein sequence ID" value="CAK7929890.1"/>
    <property type="molecule type" value="Genomic_DNA"/>
</dbReference>
<feature type="domain" description="Retroviral polymerase SH3-like" evidence="2">
    <location>
        <begin position="23"/>
        <end position="70"/>
    </location>
</feature>
<evidence type="ECO:0000313" key="5">
    <source>
        <dbReference type="Proteomes" id="UP001162060"/>
    </source>
</evidence>
<dbReference type="Proteomes" id="UP001162060">
    <property type="component" value="Unassembled WGS sequence"/>
</dbReference>
<dbReference type="EMBL" id="CAKLBY020000044">
    <property type="protein sequence ID" value="CAK7916104.1"/>
    <property type="molecule type" value="Genomic_DNA"/>
</dbReference>
<evidence type="ECO:0000313" key="4">
    <source>
        <dbReference type="EMBL" id="CAK7929890.1"/>
    </source>
</evidence>
<evidence type="ECO:0000313" key="3">
    <source>
        <dbReference type="EMBL" id="CAK7916104.1"/>
    </source>
</evidence>
<accession>A0AAV1TFB8</accession>
<evidence type="ECO:0000256" key="1">
    <source>
        <dbReference type="SAM" id="MobiDB-lite"/>
    </source>
</evidence>
<evidence type="ECO:0000259" key="2">
    <source>
        <dbReference type="Pfam" id="PF25597"/>
    </source>
</evidence>
<dbReference type="AlphaFoldDB" id="A0AAV1TFB8"/>
<dbReference type="Pfam" id="PF25597">
    <property type="entry name" value="SH3_retrovirus"/>
    <property type="match status" value="1"/>
</dbReference>
<gene>
    <name evidence="4" type="ORF">PM001_LOCUS15040</name>
    <name evidence="3" type="ORF">PM001_LOCUS5332</name>
</gene>
<organism evidence="3 5">
    <name type="scientific">Peronospora matthiolae</name>
    <dbReference type="NCBI Taxonomy" id="2874970"/>
    <lineage>
        <taxon>Eukaryota</taxon>
        <taxon>Sar</taxon>
        <taxon>Stramenopiles</taxon>
        <taxon>Oomycota</taxon>
        <taxon>Peronosporomycetes</taxon>
        <taxon>Peronosporales</taxon>
        <taxon>Peronosporaceae</taxon>
        <taxon>Peronospora</taxon>
    </lineage>
</organism>
<proteinExistence type="predicted"/>
<name>A0AAV1TFB8_9STRA</name>
<dbReference type="InterPro" id="IPR057670">
    <property type="entry name" value="SH3_retrovirus"/>
</dbReference>
<comment type="caution">
    <text evidence="3">The sequence shown here is derived from an EMBL/GenBank/DDBJ whole genome shotgun (WGS) entry which is preliminary data.</text>
</comment>